<evidence type="ECO:0000256" key="4">
    <source>
        <dbReference type="ARBA" id="ARBA00022622"/>
    </source>
</evidence>
<dbReference type="VEuPathDB" id="TriTrypDB:Tb927.5.5410"/>
<comment type="subcellular location">
    <subcellularLocation>
        <location evidence="2">Cell membrane</location>
        <topology evidence="2">Lipid-anchor</topology>
        <topology evidence="2">GPI-anchor</topology>
    </subcellularLocation>
</comment>
<evidence type="ECO:0000256" key="7">
    <source>
        <dbReference type="ARBA" id="ARBA00023288"/>
    </source>
</evidence>
<comment type="function">
    <text evidence="1">VSG forms a coat on the surface of the parasite. The trypanosome evades the immune response of the host by expressing a series of antigenically distinct VSGs from an estimated 1000 VSG genes.</text>
</comment>
<evidence type="ECO:0000256" key="3">
    <source>
        <dbReference type="ARBA" id="ARBA00022475"/>
    </source>
</evidence>
<feature type="compositionally biased region" description="Basic and acidic residues" evidence="8">
    <location>
        <begin position="417"/>
        <end position="459"/>
    </location>
</feature>
<dbReference type="AlphaFoldDB" id="A0A1J0R689"/>
<reference evidence="10" key="1">
    <citation type="submission" date="2016-08" db="EMBL/GenBank/DDBJ databases">
        <title>VSG repertoire of Trypanosoma brucei EATRO 1125.</title>
        <authorList>
            <person name="Cross G.A."/>
        </authorList>
    </citation>
    <scope>NUCLEOTIDE SEQUENCE</scope>
    <source>
        <strain evidence="10">EATRO 1125</strain>
    </source>
</reference>
<keyword evidence="7" id="KW-0449">Lipoprotein</keyword>
<protein>
    <submittedName>
        <fullName evidence="10">Variant surface glycoprotein 1125.1102</fullName>
    </submittedName>
</protein>
<dbReference type="GO" id="GO:0005886">
    <property type="term" value="C:plasma membrane"/>
    <property type="evidence" value="ECO:0007669"/>
    <property type="project" value="UniProtKB-SubCell"/>
</dbReference>
<dbReference type="VEuPathDB" id="TriTrypDB:Tb427_000298000"/>
<evidence type="ECO:0000256" key="5">
    <source>
        <dbReference type="ARBA" id="ARBA00023136"/>
    </source>
</evidence>
<dbReference type="EMBL" id="KX699410">
    <property type="protein sequence ID" value="APD73366.1"/>
    <property type="molecule type" value="Genomic_DNA"/>
</dbReference>
<dbReference type="GO" id="GO:0098552">
    <property type="term" value="C:side of membrane"/>
    <property type="evidence" value="ECO:0007669"/>
    <property type="project" value="UniProtKB-KW"/>
</dbReference>
<evidence type="ECO:0000256" key="1">
    <source>
        <dbReference type="ARBA" id="ARBA00002523"/>
    </source>
</evidence>
<evidence type="ECO:0000256" key="2">
    <source>
        <dbReference type="ARBA" id="ARBA00004609"/>
    </source>
</evidence>
<dbReference type="VEuPathDB" id="TriTrypDB:Tb1125.5.5410"/>
<dbReference type="SUPFAM" id="SSF118251">
    <property type="entry name" value="Variant surface glycoprotein MITAT 1.2, VSG 221, C-terminal domain"/>
    <property type="match status" value="1"/>
</dbReference>
<accession>A0A1J0R689</accession>
<proteinExistence type="predicted"/>
<sequence>MRSTQRLEIVLLLVFVAVSADGNDDFGKAGAKVTSTCTEVEYFTKLAAALESKIQARQLKITAIATEEKRYELAAAAASDSEQKKKFLALAAYLNAKHAAAQTAEKTVAAAVGSFVQTAHRWAGAKTSYEMSTPSTGAVGGATATAKIQQTGCKTYTCADGKIGGTGKIDESIDEFTTKKLHITPLVALTQYEGPRTMTLKATSDDNVQGSSTNSVFDTTPATAKIIKLAASADNAYLHISIGKATEKAYTGTTGTTIGNEAADPRNCRTGVAVDKHYIPPAETVAQELCLALKELATTTINDGPTPGTALADDSEFRELANALIQPDGKPKELTKENAAADLQKLIKAAYGESSSSFNTATRDAAKKLDVVYGTGAQVKKTKVENLATATDSYTALSFLHAKNFQLEDSISQKPIPKQEESDCTTKDTNDCNSDKRELKDGKCEVKANQETEGKDGKTNTKITERNLFVIKASPLWLAFLL</sequence>
<keyword evidence="4" id="KW-0336">GPI-anchor</keyword>
<keyword evidence="6" id="KW-0325">Glycoprotein</keyword>
<keyword evidence="9" id="KW-0732">Signal</keyword>
<evidence type="ECO:0000256" key="6">
    <source>
        <dbReference type="ARBA" id="ARBA00023180"/>
    </source>
</evidence>
<keyword evidence="3" id="KW-1003">Cell membrane</keyword>
<evidence type="ECO:0000256" key="9">
    <source>
        <dbReference type="SAM" id="SignalP"/>
    </source>
</evidence>
<feature type="region of interest" description="Disordered" evidence="8">
    <location>
        <begin position="416"/>
        <end position="459"/>
    </location>
</feature>
<evidence type="ECO:0000313" key="10">
    <source>
        <dbReference type="EMBL" id="APD73366.1"/>
    </source>
</evidence>
<keyword evidence="5" id="KW-0472">Membrane</keyword>
<name>A0A1J0R689_9TRYP</name>
<feature type="signal peptide" evidence="9">
    <location>
        <begin position="1"/>
        <end position="22"/>
    </location>
</feature>
<dbReference type="SUPFAM" id="SSF58087">
    <property type="entry name" value="Variant surface glycoprotein (N-terminal domain)"/>
    <property type="match status" value="1"/>
</dbReference>
<dbReference type="InterPro" id="IPR027446">
    <property type="entry name" value="VSG_C_dom_sf"/>
</dbReference>
<evidence type="ECO:0000256" key="8">
    <source>
        <dbReference type="SAM" id="MobiDB-lite"/>
    </source>
</evidence>
<feature type="chain" id="PRO_5013244091" evidence="9">
    <location>
        <begin position="23"/>
        <end position="482"/>
    </location>
</feature>
<organism evidence="10">
    <name type="scientific">Trypanosoma brucei</name>
    <dbReference type="NCBI Taxonomy" id="5691"/>
    <lineage>
        <taxon>Eukaryota</taxon>
        <taxon>Discoba</taxon>
        <taxon>Euglenozoa</taxon>
        <taxon>Kinetoplastea</taxon>
        <taxon>Metakinetoplastina</taxon>
        <taxon>Trypanosomatida</taxon>
        <taxon>Trypanosomatidae</taxon>
        <taxon>Trypanosoma</taxon>
    </lineage>
</organism>